<dbReference type="InterPro" id="IPR052192">
    <property type="entry name" value="Insect_Ionotropic_Sensory_Rcpt"/>
</dbReference>
<keyword evidence="11" id="KW-0407">Ion channel</keyword>
<evidence type="ECO:0000256" key="11">
    <source>
        <dbReference type="ARBA" id="ARBA00023303"/>
    </source>
</evidence>
<evidence type="ECO:0000256" key="7">
    <source>
        <dbReference type="ARBA" id="ARBA00023136"/>
    </source>
</evidence>
<keyword evidence="8" id="KW-0675">Receptor</keyword>
<dbReference type="PANTHER" id="PTHR42643:SF38">
    <property type="entry name" value="IONOTROPIC RECEPTOR 100A"/>
    <property type="match status" value="1"/>
</dbReference>
<evidence type="ECO:0000256" key="2">
    <source>
        <dbReference type="ARBA" id="ARBA00022448"/>
    </source>
</evidence>
<evidence type="ECO:0000259" key="13">
    <source>
        <dbReference type="Pfam" id="PF10613"/>
    </source>
</evidence>
<dbReference type="GO" id="GO:0015276">
    <property type="term" value="F:ligand-gated monoatomic ion channel activity"/>
    <property type="evidence" value="ECO:0007669"/>
    <property type="project" value="InterPro"/>
</dbReference>
<evidence type="ECO:0000256" key="1">
    <source>
        <dbReference type="ARBA" id="ARBA00004651"/>
    </source>
</evidence>
<dbReference type="SUPFAM" id="SSF53850">
    <property type="entry name" value="Periplasmic binding protein-like II"/>
    <property type="match status" value="1"/>
</dbReference>
<keyword evidence="6" id="KW-0406">Ion transport</keyword>
<evidence type="ECO:0000256" key="6">
    <source>
        <dbReference type="ARBA" id="ARBA00023065"/>
    </source>
</evidence>
<reference evidence="14 15" key="1">
    <citation type="submission" date="2021-06" db="EMBL/GenBank/DDBJ databases">
        <title>Caerostris extrusa draft genome.</title>
        <authorList>
            <person name="Kono N."/>
            <person name="Arakawa K."/>
        </authorList>
    </citation>
    <scope>NUCLEOTIDE SEQUENCE [LARGE SCALE GENOMIC DNA]</scope>
</reference>
<keyword evidence="15" id="KW-1185">Reference proteome</keyword>
<dbReference type="Gene3D" id="3.40.190.10">
    <property type="entry name" value="Periplasmic binding protein-like II"/>
    <property type="match status" value="1"/>
</dbReference>
<name>A0AAV4XF99_CAEEX</name>
<protein>
    <recommendedName>
        <fullName evidence="13">Ionotropic glutamate receptor L-glutamate and glycine-binding domain-containing protein</fullName>
    </recommendedName>
</protein>
<feature type="transmembrane region" description="Helical" evidence="12">
    <location>
        <begin position="298"/>
        <end position="318"/>
    </location>
</feature>
<gene>
    <name evidence="14" type="primary">AVEN_85983_1</name>
    <name evidence="14" type="ORF">CEXT_632401</name>
</gene>
<keyword evidence="2" id="KW-0813">Transport</keyword>
<feature type="domain" description="Ionotropic glutamate receptor L-glutamate and glycine-binding" evidence="13">
    <location>
        <begin position="13"/>
        <end position="113"/>
    </location>
</feature>
<evidence type="ECO:0000313" key="15">
    <source>
        <dbReference type="Proteomes" id="UP001054945"/>
    </source>
</evidence>
<dbReference type="EMBL" id="BPLR01017700">
    <property type="protein sequence ID" value="GIY93747.1"/>
    <property type="molecule type" value="Genomic_DNA"/>
</dbReference>
<dbReference type="Proteomes" id="UP001054945">
    <property type="component" value="Unassembled WGS sequence"/>
</dbReference>
<comment type="subcellular location">
    <subcellularLocation>
        <location evidence="1">Cell membrane</location>
        <topology evidence="1">Multi-pass membrane protein</topology>
    </subcellularLocation>
</comment>
<evidence type="ECO:0000256" key="5">
    <source>
        <dbReference type="ARBA" id="ARBA00022989"/>
    </source>
</evidence>
<evidence type="ECO:0000256" key="10">
    <source>
        <dbReference type="ARBA" id="ARBA00023286"/>
    </source>
</evidence>
<dbReference type="Pfam" id="PF10613">
    <property type="entry name" value="Lig_chan-Glu_bd"/>
    <property type="match status" value="1"/>
</dbReference>
<keyword evidence="9" id="KW-0325">Glycoprotein</keyword>
<organism evidence="14 15">
    <name type="scientific">Caerostris extrusa</name>
    <name type="common">Bark spider</name>
    <name type="synonym">Caerostris bankana</name>
    <dbReference type="NCBI Taxonomy" id="172846"/>
    <lineage>
        <taxon>Eukaryota</taxon>
        <taxon>Metazoa</taxon>
        <taxon>Ecdysozoa</taxon>
        <taxon>Arthropoda</taxon>
        <taxon>Chelicerata</taxon>
        <taxon>Arachnida</taxon>
        <taxon>Araneae</taxon>
        <taxon>Araneomorphae</taxon>
        <taxon>Entelegynae</taxon>
        <taxon>Araneoidea</taxon>
        <taxon>Araneidae</taxon>
        <taxon>Caerostris</taxon>
    </lineage>
</organism>
<evidence type="ECO:0000256" key="12">
    <source>
        <dbReference type="SAM" id="Phobius"/>
    </source>
</evidence>
<proteinExistence type="predicted"/>
<keyword evidence="7 12" id="KW-0472">Membrane</keyword>
<keyword evidence="5 12" id="KW-1133">Transmembrane helix</keyword>
<evidence type="ECO:0000313" key="14">
    <source>
        <dbReference type="EMBL" id="GIY93747.1"/>
    </source>
</evidence>
<dbReference type="GO" id="GO:0005886">
    <property type="term" value="C:plasma membrane"/>
    <property type="evidence" value="ECO:0007669"/>
    <property type="project" value="UniProtKB-SubCell"/>
</dbReference>
<evidence type="ECO:0000256" key="4">
    <source>
        <dbReference type="ARBA" id="ARBA00022692"/>
    </source>
</evidence>
<evidence type="ECO:0000256" key="3">
    <source>
        <dbReference type="ARBA" id="ARBA00022475"/>
    </source>
</evidence>
<sequence length="323" mass="36694">MERKTTVAITPMEFVMYLNKSESGAVTLDGCEGKFLQIVLEALKIKYEILISKDMLYSNPLPDGNFTGMVGMVQRGEVDLAMTCLAVNEIRSKVVNFSMPYYTGGISFITDKSQNSKQNLALLHISDTPTWIGIGIPAKVAPIRTFTSFPKLRSQEIIRVYAIKTYIPFLLDSEEYHLKELGKVIIRNNWITSVRTFEETYHVTSQTSRIQPRILSVLEFENRDDIFISDDELCVLHVAFAYNNNFCCKSKLNAILSKLWGSGLFEKLLRDTSFKSFLKSRNNKYHSTIKSSLSVGDFMGVFTLLGIGLMLSFFIFILEINFP</sequence>
<dbReference type="InterPro" id="IPR019594">
    <property type="entry name" value="Glu/Gly-bd"/>
</dbReference>
<keyword evidence="4 12" id="KW-0812">Transmembrane</keyword>
<keyword evidence="3" id="KW-1003">Cell membrane</keyword>
<comment type="caution">
    <text evidence="14">The sequence shown here is derived from an EMBL/GenBank/DDBJ whole genome shotgun (WGS) entry which is preliminary data.</text>
</comment>
<evidence type="ECO:0000256" key="8">
    <source>
        <dbReference type="ARBA" id="ARBA00023170"/>
    </source>
</evidence>
<keyword evidence="10" id="KW-1071">Ligand-gated ion channel</keyword>
<dbReference type="PANTHER" id="PTHR42643">
    <property type="entry name" value="IONOTROPIC RECEPTOR 20A-RELATED"/>
    <property type="match status" value="1"/>
</dbReference>
<dbReference type="AlphaFoldDB" id="A0AAV4XF99"/>
<evidence type="ECO:0000256" key="9">
    <source>
        <dbReference type="ARBA" id="ARBA00023180"/>
    </source>
</evidence>
<accession>A0AAV4XF99</accession>